<accession>A0AAD1X7G3</accession>
<dbReference type="EMBL" id="CAMPGE010007040">
    <property type="protein sequence ID" value="CAI2365964.1"/>
    <property type="molecule type" value="Genomic_DNA"/>
</dbReference>
<evidence type="ECO:0000313" key="2">
    <source>
        <dbReference type="Proteomes" id="UP001295684"/>
    </source>
</evidence>
<proteinExistence type="predicted"/>
<protein>
    <submittedName>
        <fullName evidence="1">Uncharacterized protein</fullName>
    </submittedName>
</protein>
<dbReference type="Proteomes" id="UP001295684">
    <property type="component" value="Unassembled WGS sequence"/>
</dbReference>
<name>A0AAD1X7G3_EUPCR</name>
<gene>
    <name evidence="1" type="ORF">ECRASSUSDP1_LOCUS7233</name>
</gene>
<keyword evidence="2" id="KW-1185">Reference proteome</keyword>
<comment type="caution">
    <text evidence="1">The sequence shown here is derived from an EMBL/GenBank/DDBJ whole genome shotgun (WGS) entry which is preliminary data.</text>
</comment>
<organism evidence="1 2">
    <name type="scientific">Euplotes crassus</name>
    <dbReference type="NCBI Taxonomy" id="5936"/>
    <lineage>
        <taxon>Eukaryota</taxon>
        <taxon>Sar</taxon>
        <taxon>Alveolata</taxon>
        <taxon>Ciliophora</taxon>
        <taxon>Intramacronucleata</taxon>
        <taxon>Spirotrichea</taxon>
        <taxon>Hypotrichia</taxon>
        <taxon>Euplotida</taxon>
        <taxon>Euplotidae</taxon>
        <taxon>Moneuplotes</taxon>
    </lineage>
</organism>
<evidence type="ECO:0000313" key="1">
    <source>
        <dbReference type="EMBL" id="CAI2365964.1"/>
    </source>
</evidence>
<dbReference type="AlphaFoldDB" id="A0AAD1X7G3"/>
<sequence length="478" mass="54811">MATLAADKEAIKFVEALSNKKIKEKYKIIDEFTQFIFPEGHKPTKFSKEILSTLLDGDYDRKLIGLCQICCGKRKVSKKLKRSSIAAMNLVHKLLFDHSMSRTVKVFFKSLDPDVYLSMNLGKHFLGSHNSKDDNKALDIIKFIKAERPRLTIDEIVMKEKAYKKLEMILSNFEHDPEEQKKYLIDQVEETQPEQTILEPTEDIQVEDDIRDDGEYLKEPTTWAEVNEDDDLLDINQQDLPSLATYNPKVSAPSQSLSILEDFTHNFKSKSNHDKFSCASTLVEKSVKSYLNHEYIGSDKAFSTKSSRPFIKAMNVLEDVYKELFHTRSYGAVESVAKETLDQDLKEISTLQAKIDVYVKPLKQKLKDLNIAQRAEEALSLEQSSLFYMDEDLVDPAGNKVKTIGNVNKAINEIKYKIENSNLEYKDSDSSAYYKSLVDLYSFLHNEDRDVGAEMATDTMIDSLQKRVLSSFDKLDFE</sequence>
<reference evidence="1" key="1">
    <citation type="submission" date="2023-07" db="EMBL/GenBank/DDBJ databases">
        <authorList>
            <consortium name="AG Swart"/>
            <person name="Singh M."/>
            <person name="Singh A."/>
            <person name="Seah K."/>
            <person name="Emmerich C."/>
        </authorList>
    </citation>
    <scope>NUCLEOTIDE SEQUENCE</scope>
    <source>
        <strain evidence="1">DP1</strain>
    </source>
</reference>